<feature type="DNA-binding region" description="H-T-H motif" evidence="5">
    <location>
        <begin position="29"/>
        <end position="48"/>
    </location>
</feature>
<evidence type="ECO:0000256" key="4">
    <source>
        <dbReference type="ARBA" id="ARBA00023163"/>
    </source>
</evidence>
<feature type="domain" description="HTH tetR-type" evidence="6">
    <location>
        <begin position="6"/>
        <end position="66"/>
    </location>
</feature>
<keyword evidence="8" id="KW-1185">Reference proteome</keyword>
<dbReference type="PRINTS" id="PR00400">
    <property type="entry name" value="TETREPRESSOR"/>
</dbReference>
<dbReference type="PANTHER" id="PTHR30055:SF151">
    <property type="entry name" value="TRANSCRIPTIONAL REGULATORY PROTEIN"/>
    <property type="match status" value="1"/>
</dbReference>
<evidence type="ECO:0000256" key="5">
    <source>
        <dbReference type="PROSITE-ProRule" id="PRU00335"/>
    </source>
</evidence>
<gene>
    <name evidence="7" type="ORF">SM611_35310</name>
</gene>
<dbReference type="Pfam" id="PF02909">
    <property type="entry name" value="TetR_C_1"/>
    <property type="match status" value="1"/>
</dbReference>
<dbReference type="PANTHER" id="PTHR30055">
    <property type="entry name" value="HTH-TYPE TRANSCRIPTIONAL REGULATOR RUTR"/>
    <property type="match status" value="1"/>
</dbReference>
<dbReference type="SUPFAM" id="SSF48498">
    <property type="entry name" value="Tetracyclin repressor-like, C-terminal domain"/>
    <property type="match status" value="1"/>
</dbReference>
<dbReference type="EMBL" id="JAXCEI010000026">
    <property type="protein sequence ID" value="MFA1544231.1"/>
    <property type="molecule type" value="Genomic_DNA"/>
</dbReference>
<dbReference type="InterPro" id="IPR004111">
    <property type="entry name" value="Repressor_TetR_C"/>
</dbReference>
<sequence>MPRPRSLSTEKLAGAALAVIDRDGLAGLSMRAVAKELGMSTMALYRYVRDREELEGLVVDLVYAEVDPAPPPDGPWDERIMIMALRMRDAFGAHAAIVPLTLTHRHASTGSLYWGEAVAGILAEAGVTGPRAAIALRALIAYIIGAIQLEHLGPLAGEGTAAIAALPAGEFPHMVETARHARRIGPDEEFRGGLAAVLRGLGAAPGSP</sequence>
<evidence type="ECO:0000313" key="7">
    <source>
        <dbReference type="EMBL" id="MFA1544231.1"/>
    </source>
</evidence>
<protein>
    <submittedName>
        <fullName evidence="7">Helix-turn-helix domain-containing protein</fullName>
    </submittedName>
</protein>
<dbReference type="Pfam" id="PF00440">
    <property type="entry name" value="TetR_N"/>
    <property type="match status" value="1"/>
</dbReference>
<dbReference type="InterPro" id="IPR050109">
    <property type="entry name" value="HTH-type_TetR-like_transc_reg"/>
</dbReference>
<keyword evidence="1" id="KW-0678">Repressor</keyword>
<evidence type="ECO:0000256" key="3">
    <source>
        <dbReference type="ARBA" id="ARBA00023125"/>
    </source>
</evidence>
<keyword evidence="4" id="KW-0804">Transcription</keyword>
<reference evidence="7 8" key="1">
    <citation type="submission" date="2023-11" db="EMBL/GenBank/DDBJ databases">
        <title>Actinomadura monticuli sp. nov., isolated from volcanic ash.</title>
        <authorList>
            <person name="Lee S.D."/>
            <person name="Yang H."/>
            <person name="Kim I.S."/>
        </authorList>
    </citation>
    <scope>NUCLEOTIDE SEQUENCE [LARGE SCALE GENOMIC DNA]</scope>
    <source>
        <strain evidence="7 8">DLS-62</strain>
    </source>
</reference>
<dbReference type="InterPro" id="IPR001647">
    <property type="entry name" value="HTH_TetR"/>
</dbReference>
<name>A0ABV4QNF1_9ACTN</name>
<evidence type="ECO:0000259" key="6">
    <source>
        <dbReference type="PROSITE" id="PS50977"/>
    </source>
</evidence>
<accession>A0ABV4QNF1</accession>
<dbReference type="RefSeq" id="WP_371954754.1">
    <property type="nucleotide sequence ID" value="NZ_JAXCEI010000026.1"/>
</dbReference>
<keyword evidence="2" id="KW-0805">Transcription regulation</keyword>
<evidence type="ECO:0000256" key="2">
    <source>
        <dbReference type="ARBA" id="ARBA00023015"/>
    </source>
</evidence>
<dbReference type="InterPro" id="IPR009057">
    <property type="entry name" value="Homeodomain-like_sf"/>
</dbReference>
<evidence type="ECO:0000256" key="1">
    <source>
        <dbReference type="ARBA" id="ARBA00022491"/>
    </source>
</evidence>
<dbReference type="PROSITE" id="PS50977">
    <property type="entry name" value="HTH_TETR_2"/>
    <property type="match status" value="1"/>
</dbReference>
<dbReference type="InterPro" id="IPR003012">
    <property type="entry name" value="Tet_transcr_reg_TetR"/>
</dbReference>
<dbReference type="Proteomes" id="UP001569963">
    <property type="component" value="Unassembled WGS sequence"/>
</dbReference>
<keyword evidence="3 5" id="KW-0238">DNA-binding</keyword>
<proteinExistence type="predicted"/>
<comment type="caution">
    <text evidence="7">The sequence shown here is derived from an EMBL/GenBank/DDBJ whole genome shotgun (WGS) entry which is preliminary data.</text>
</comment>
<dbReference type="InterPro" id="IPR036271">
    <property type="entry name" value="Tet_transcr_reg_TetR-rel_C_sf"/>
</dbReference>
<evidence type="ECO:0000313" key="8">
    <source>
        <dbReference type="Proteomes" id="UP001569963"/>
    </source>
</evidence>
<dbReference type="Gene3D" id="1.10.357.10">
    <property type="entry name" value="Tetracycline Repressor, domain 2"/>
    <property type="match status" value="1"/>
</dbReference>
<dbReference type="SUPFAM" id="SSF46689">
    <property type="entry name" value="Homeodomain-like"/>
    <property type="match status" value="1"/>
</dbReference>
<organism evidence="7 8">
    <name type="scientific">Actinomadura monticuli</name>
    <dbReference type="NCBI Taxonomy" id="3097367"/>
    <lineage>
        <taxon>Bacteria</taxon>
        <taxon>Bacillati</taxon>
        <taxon>Actinomycetota</taxon>
        <taxon>Actinomycetes</taxon>
        <taxon>Streptosporangiales</taxon>
        <taxon>Thermomonosporaceae</taxon>
        <taxon>Actinomadura</taxon>
    </lineage>
</organism>